<evidence type="ECO:0000313" key="4">
    <source>
        <dbReference type="Proteomes" id="UP001501407"/>
    </source>
</evidence>
<evidence type="ECO:0000256" key="2">
    <source>
        <dbReference type="ARBA" id="ARBA00023002"/>
    </source>
</evidence>
<dbReference type="PANTHER" id="PTHR43669">
    <property type="entry name" value="5-KETO-D-GLUCONATE 5-REDUCTASE"/>
    <property type="match status" value="1"/>
</dbReference>
<proteinExistence type="inferred from homology"/>
<dbReference type="SUPFAM" id="SSF51735">
    <property type="entry name" value="NAD(P)-binding Rossmann-fold domains"/>
    <property type="match status" value="1"/>
</dbReference>
<keyword evidence="4" id="KW-1185">Reference proteome</keyword>
<dbReference type="InterPro" id="IPR036291">
    <property type="entry name" value="NAD(P)-bd_dom_sf"/>
</dbReference>
<dbReference type="InterPro" id="IPR020904">
    <property type="entry name" value="Sc_DH/Rdtase_CS"/>
</dbReference>
<organism evidence="3 4">
    <name type="scientific">Microbacterium yannicii</name>
    <dbReference type="NCBI Taxonomy" id="671622"/>
    <lineage>
        <taxon>Bacteria</taxon>
        <taxon>Bacillati</taxon>
        <taxon>Actinomycetota</taxon>
        <taxon>Actinomycetes</taxon>
        <taxon>Micrococcales</taxon>
        <taxon>Microbacteriaceae</taxon>
        <taxon>Microbacterium</taxon>
    </lineage>
</organism>
<name>A0ABP9M1K2_9MICO</name>
<comment type="similarity">
    <text evidence="1">Belongs to the short-chain dehydrogenases/reductases (SDR) family.</text>
</comment>
<gene>
    <name evidence="3" type="ORF">GCM10025760_08730</name>
</gene>
<dbReference type="PRINTS" id="PR00081">
    <property type="entry name" value="GDHRDH"/>
</dbReference>
<dbReference type="RefSeq" id="WP_194412721.1">
    <property type="nucleotide sequence ID" value="NZ_BAABKZ010000001.1"/>
</dbReference>
<comment type="caution">
    <text evidence="3">The sequence shown here is derived from an EMBL/GenBank/DDBJ whole genome shotgun (WGS) entry which is preliminary data.</text>
</comment>
<accession>A0ABP9M1K2</accession>
<keyword evidence="2" id="KW-0560">Oxidoreductase</keyword>
<dbReference type="PROSITE" id="PS00061">
    <property type="entry name" value="ADH_SHORT"/>
    <property type="match status" value="1"/>
</dbReference>
<sequence length="250" mass="25328">MSRLQGKTALVTGSGTGIGRAVAERFAREGARVIIADRDAAAASETADAIGPSARAAVMDISDEASVEAAFGLLGAEGWAPDVVVANAGVQLFGRDAAVADLDLDVWKRTIDVNLTGTFLTAKHAVRSMLESGGGSIILTGSPTGINGEGRDFTAYSASKAGIHGLGRTVAAAYADRGIRVNTVVPAYTETSLVTTITSDPEARAAIIGRIPMGRAGAPADVEGIMVFLASDDSAFATGALFAVDGGMTI</sequence>
<dbReference type="Proteomes" id="UP001501407">
    <property type="component" value="Unassembled WGS sequence"/>
</dbReference>
<dbReference type="PANTHER" id="PTHR43669:SF3">
    <property type="entry name" value="ALCOHOL DEHYDROGENASE, PUTATIVE (AFU_ORTHOLOGUE AFUA_3G03445)-RELATED"/>
    <property type="match status" value="1"/>
</dbReference>
<reference evidence="4" key="1">
    <citation type="journal article" date="2019" name="Int. J. Syst. Evol. Microbiol.">
        <title>The Global Catalogue of Microorganisms (GCM) 10K type strain sequencing project: providing services to taxonomists for standard genome sequencing and annotation.</title>
        <authorList>
            <consortium name="The Broad Institute Genomics Platform"/>
            <consortium name="The Broad Institute Genome Sequencing Center for Infectious Disease"/>
            <person name="Wu L."/>
            <person name="Ma J."/>
        </authorList>
    </citation>
    <scope>NUCLEOTIDE SEQUENCE [LARGE SCALE GENOMIC DNA]</scope>
    <source>
        <strain evidence="4">JCM 18959</strain>
    </source>
</reference>
<dbReference type="InterPro" id="IPR002347">
    <property type="entry name" value="SDR_fam"/>
</dbReference>
<dbReference type="Pfam" id="PF13561">
    <property type="entry name" value="adh_short_C2"/>
    <property type="match status" value="1"/>
</dbReference>
<dbReference type="Gene3D" id="3.40.50.720">
    <property type="entry name" value="NAD(P)-binding Rossmann-like Domain"/>
    <property type="match status" value="1"/>
</dbReference>
<dbReference type="EMBL" id="BAABKZ010000001">
    <property type="protein sequence ID" value="GAA5087502.1"/>
    <property type="molecule type" value="Genomic_DNA"/>
</dbReference>
<evidence type="ECO:0000313" key="3">
    <source>
        <dbReference type="EMBL" id="GAA5087502.1"/>
    </source>
</evidence>
<protein>
    <submittedName>
        <fullName evidence="3">SDR family NAD(P)-dependent oxidoreductase</fullName>
    </submittedName>
</protein>
<evidence type="ECO:0000256" key="1">
    <source>
        <dbReference type="ARBA" id="ARBA00006484"/>
    </source>
</evidence>